<comment type="caution">
    <text evidence="1">The sequence shown here is derived from an EMBL/GenBank/DDBJ whole genome shotgun (WGS) entry which is preliminary data.</text>
</comment>
<sequence>MWHKLQENPPYFLLTTQKNGYEVYITDYVTIWFVYLTNDGFLTCLQDSNFGLDDETSKLIKNGTNLLLNPNELRNLNIAKDESSLQVSMTKRFEYPLKIKLKLSEGCREMFFNKVTHNLLRTVIDLTSSQKELRHEMKKKDREIDAYKSNNHARYLKTERFNDNNHMERHSIFKESGDLLTTPESSLEKIAAAASQKEEMVQENLKSLKIKQESHIPMESQSAPCLTSSSIKQEPKVEPRDTSISPRKKRKQLLNY</sequence>
<name>A0ACC0JJC3_CHOFU</name>
<evidence type="ECO:0000313" key="1">
    <source>
        <dbReference type="EMBL" id="KAI8424199.1"/>
    </source>
</evidence>
<dbReference type="Proteomes" id="UP001064048">
    <property type="component" value="Chromosome 4"/>
</dbReference>
<gene>
    <name evidence="1" type="ORF">MSG28_002779</name>
</gene>
<protein>
    <submittedName>
        <fullName evidence="1">Uncharacterized protein</fullName>
    </submittedName>
</protein>
<proteinExistence type="predicted"/>
<accession>A0ACC0JJC3</accession>
<evidence type="ECO:0000313" key="2">
    <source>
        <dbReference type="Proteomes" id="UP001064048"/>
    </source>
</evidence>
<dbReference type="EMBL" id="CM046104">
    <property type="protein sequence ID" value="KAI8424199.1"/>
    <property type="molecule type" value="Genomic_DNA"/>
</dbReference>
<reference evidence="1 2" key="1">
    <citation type="journal article" date="2022" name="Genome Biol. Evol.">
        <title>The Spruce Budworm Genome: Reconstructing the Evolutionary History of Antifreeze Proteins.</title>
        <authorList>
            <person name="Beliveau C."/>
            <person name="Gagne P."/>
            <person name="Picq S."/>
            <person name="Vernygora O."/>
            <person name="Keeling C.I."/>
            <person name="Pinkney K."/>
            <person name="Doucet D."/>
            <person name="Wen F."/>
            <person name="Johnston J.S."/>
            <person name="Maaroufi H."/>
            <person name="Boyle B."/>
            <person name="Laroche J."/>
            <person name="Dewar K."/>
            <person name="Juretic N."/>
            <person name="Blackburn G."/>
            <person name="Nisole A."/>
            <person name="Brunet B."/>
            <person name="Brandao M."/>
            <person name="Lumley L."/>
            <person name="Duan J."/>
            <person name="Quan G."/>
            <person name="Lucarotti C.J."/>
            <person name="Roe A.D."/>
            <person name="Sperling F.A.H."/>
            <person name="Levesque R.C."/>
            <person name="Cusson M."/>
        </authorList>
    </citation>
    <scope>NUCLEOTIDE SEQUENCE [LARGE SCALE GENOMIC DNA]</scope>
    <source>
        <strain evidence="1">Glfc:IPQL:Cfum</strain>
    </source>
</reference>
<keyword evidence="2" id="KW-1185">Reference proteome</keyword>
<organism evidence="1 2">
    <name type="scientific">Choristoneura fumiferana</name>
    <name type="common">Spruce budworm moth</name>
    <name type="synonym">Archips fumiferana</name>
    <dbReference type="NCBI Taxonomy" id="7141"/>
    <lineage>
        <taxon>Eukaryota</taxon>
        <taxon>Metazoa</taxon>
        <taxon>Ecdysozoa</taxon>
        <taxon>Arthropoda</taxon>
        <taxon>Hexapoda</taxon>
        <taxon>Insecta</taxon>
        <taxon>Pterygota</taxon>
        <taxon>Neoptera</taxon>
        <taxon>Endopterygota</taxon>
        <taxon>Lepidoptera</taxon>
        <taxon>Glossata</taxon>
        <taxon>Ditrysia</taxon>
        <taxon>Tortricoidea</taxon>
        <taxon>Tortricidae</taxon>
        <taxon>Tortricinae</taxon>
        <taxon>Choristoneura</taxon>
    </lineage>
</organism>